<keyword evidence="3" id="KW-0804">Transcription</keyword>
<evidence type="ECO:0000256" key="1">
    <source>
        <dbReference type="ARBA" id="ARBA00023015"/>
    </source>
</evidence>
<dbReference type="InterPro" id="IPR010982">
    <property type="entry name" value="Lambda_DNA-bd_dom_sf"/>
</dbReference>
<dbReference type="Gene3D" id="3.40.50.2300">
    <property type="match status" value="2"/>
</dbReference>
<dbReference type="SUPFAM" id="SSF47413">
    <property type="entry name" value="lambda repressor-like DNA-binding domains"/>
    <property type="match status" value="1"/>
</dbReference>
<dbReference type="SUPFAM" id="SSF53822">
    <property type="entry name" value="Periplasmic binding protein-like I"/>
    <property type="match status" value="1"/>
</dbReference>
<evidence type="ECO:0000313" key="5">
    <source>
        <dbReference type="EMBL" id="MCB4879335.1"/>
    </source>
</evidence>
<reference evidence="8 11" key="3">
    <citation type="submission" date="2019-10" db="EMBL/GenBank/DDBJ databases">
        <authorList>
            <consortium name="Melissa Lawson"/>
            <person name="O'neill I."/>
        </authorList>
    </citation>
    <scope>NUCLEOTIDE SEQUENCE [LARGE SCALE GENOMIC DNA]</scope>
    <source>
        <strain evidence="8">LH_658</strain>
    </source>
</reference>
<evidence type="ECO:0000313" key="9">
    <source>
        <dbReference type="Proteomes" id="UP000216789"/>
    </source>
</evidence>
<dbReference type="EMBL" id="JAHXEI010000001">
    <property type="protein sequence ID" value="MCB4879335.1"/>
    <property type="molecule type" value="Genomic_DNA"/>
</dbReference>
<reference evidence="6 9" key="1">
    <citation type="journal article" date="2017" name="ISME J.">
        <title>Unveiling bifidobacterial biogeography across the mammalian branch of the tree of life.</title>
        <authorList>
            <person name="Milani C."/>
            <person name="Mangifesta M."/>
            <person name="Mancabelli L."/>
            <person name="Lugli G.A."/>
            <person name="James K."/>
            <person name="Duranti S."/>
            <person name="Turroni F."/>
            <person name="Ferrario C."/>
            <person name="Ossiprandi M.C."/>
            <person name="van Sinderen D."/>
            <person name="Ventura M."/>
        </authorList>
    </citation>
    <scope>NUCLEOTIDE SEQUENCE [LARGE SCALE GENOMIC DNA]</scope>
    <source>
        <strain evidence="6 9">1E</strain>
    </source>
</reference>
<dbReference type="EMBL" id="MNLB01000001">
    <property type="protein sequence ID" value="PAC74429.1"/>
    <property type="molecule type" value="Genomic_DNA"/>
</dbReference>
<gene>
    <name evidence="8" type="primary">degA_1</name>
    <name evidence="8" type="ORF">BIFLH658_00962</name>
    <name evidence="6" type="ORF">BPS1E_0294</name>
    <name evidence="7" type="ORF">DWZ91_00505</name>
    <name evidence="5" type="ORF">KZP06_00990</name>
</gene>
<dbReference type="CDD" id="cd01392">
    <property type="entry name" value="HTH_LacI"/>
    <property type="match status" value="1"/>
</dbReference>
<dbReference type="EMBL" id="CABWJV010000001">
    <property type="protein sequence ID" value="VWQ17232.1"/>
    <property type="molecule type" value="Genomic_DNA"/>
</dbReference>
<keyword evidence="11" id="KW-1185">Reference proteome</keyword>
<dbReference type="InterPro" id="IPR000843">
    <property type="entry name" value="HTH_LacI"/>
</dbReference>
<accession>A0A173WPP2</accession>
<dbReference type="Gene3D" id="1.10.260.40">
    <property type="entry name" value="lambda repressor-like DNA-binding domains"/>
    <property type="match status" value="1"/>
</dbReference>
<protein>
    <submittedName>
        <fullName evidence="8">HTH-type transcriptional regulator DegA</fullName>
    </submittedName>
    <submittedName>
        <fullName evidence="6">LacI family transcriptional regulator</fullName>
    </submittedName>
</protein>
<reference evidence="5" key="4">
    <citation type="submission" date="2021-07" db="EMBL/GenBank/DDBJ databases">
        <title>Xylan utilisation by Bifidobacterium pseudocatenulatum.</title>
        <authorList>
            <person name="Watanabe Y."/>
        </authorList>
    </citation>
    <scope>NUCLEOTIDE SEQUENCE</scope>
    <source>
        <strain evidence="5">YIT12824</strain>
    </source>
</reference>
<reference evidence="7 10" key="2">
    <citation type="submission" date="2018-08" db="EMBL/GenBank/DDBJ databases">
        <title>A genome reference for cultivated species of the human gut microbiota.</title>
        <authorList>
            <person name="Zou Y."/>
            <person name="Xue W."/>
            <person name="Luo G."/>
        </authorList>
    </citation>
    <scope>NUCLEOTIDE SEQUENCE [LARGE SCALE GENOMIC DNA]</scope>
    <source>
        <strain evidence="7 10">AF36-12AT</strain>
    </source>
</reference>
<dbReference type="CDD" id="cd06267">
    <property type="entry name" value="PBP1_LacI_sugar_binding-like"/>
    <property type="match status" value="1"/>
</dbReference>
<dbReference type="OrthoDB" id="2854648at2"/>
<dbReference type="GO" id="GO:0003700">
    <property type="term" value="F:DNA-binding transcription factor activity"/>
    <property type="evidence" value="ECO:0007669"/>
    <property type="project" value="TreeGrafter"/>
</dbReference>
<dbReference type="Proteomes" id="UP000494211">
    <property type="component" value="Unassembled WGS sequence"/>
</dbReference>
<dbReference type="InterPro" id="IPR028082">
    <property type="entry name" value="Peripla_BP_I"/>
</dbReference>
<dbReference type="Proteomes" id="UP000216789">
    <property type="component" value="Unassembled WGS sequence"/>
</dbReference>
<sequence length="358" mass="39005">MPKQNGANGEHVVTMREVAKAAGVSIKTVSNVVNDYEFVSQATRDKVNKAIDELGYTLNVSARNLRRGQTGIIGLAIPDLQMPYFAQLSSLVIEEAKKLGLRVIVEPTQYSREGEIEALHGSQQTMIDGLIYSPLELDQDDVDQLDVDYPLVLVGERIFTDKVDHIATENVEGAKRATSYLLQTGCKRVAVVGVHPGEKVGSAALRYQGYLEALEEAGVEFDERLVVESGMWHRSDGVRVMNALLDSGVVPDGVVALNDMLASGVMHAIQMHNLRIPEDISVIGFDNSDDSQYLSPALTSIAPGLEAVARLSVKLLKDRIDGVSPSKDLKPEQKVFRKVSSSLVVRQSTKLPTNSLVV</sequence>
<evidence type="ECO:0000256" key="3">
    <source>
        <dbReference type="ARBA" id="ARBA00023163"/>
    </source>
</evidence>
<dbReference type="Proteomes" id="UP001197735">
    <property type="component" value="Unassembled WGS sequence"/>
</dbReference>
<keyword evidence="1" id="KW-0805">Transcription regulation</keyword>
<evidence type="ECO:0000256" key="2">
    <source>
        <dbReference type="ARBA" id="ARBA00023125"/>
    </source>
</evidence>
<dbReference type="Pfam" id="PF13377">
    <property type="entry name" value="Peripla_BP_3"/>
    <property type="match status" value="1"/>
</dbReference>
<evidence type="ECO:0000313" key="7">
    <source>
        <dbReference type="EMBL" id="RHL97447.1"/>
    </source>
</evidence>
<feature type="domain" description="HTH lacI-type" evidence="4">
    <location>
        <begin position="13"/>
        <end position="67"/>
    </location>
</feature>
<keyword evidence="2" id="KW-0238">DNA-binding</keyword>
<dbReference type="SMART" id="SM00354">
    <property type="entry name" value="HTH_LACI"/>
    <property type="match status" value="1"/>
</dbReference>
<dbReference type="PANTHER" id="PTHR30146:SF109">
    <property type="entry name" value="HTH-TYPE TRANSCRIPTIONAL REGULATOR GALS"/>
    <property type="match status" value="1"/>
</dbReference>
<dbReference type="GO" id="GO:0000976">
    <property type="term" value="F:transcription cis-regulatory region binding"/>
    <property type="evidence" value="ECO:0007669"/>
    <property type="project" value="TreeGrafter"/>
</dbReference>
<dbReference type="EMBL" id="QRPH01000001">
    <property type="protein sequence ID" value="RHL97447.1"/>
    <property type="molecule type" value="Genomic_DNA"/>
</dbReference>
<organism evidence="6 9">
    <name type="scientific">Bifidobacterium pseudocatenulatum</name>
    <dbReference type="NCBI Taxonomy" id="28026"/>
    <lineage>
        <taxon>Bacteria</taxon>
        <taxon>Bacillati</taxon>
        <taxon>Actinomycetota</taxon>
        <taxon>Actinomycetes</taxon>
        <taxon>Bifidobacteriales</taxon>
        <taxon>Bifidobacteriaceae</taxon>
        <taxon>Bifidobacterium</taxon>
    </lineage>
</organism>
<evidence type="ECO:0000313" key="10">
    <source>
        <dbReference type="Proteomes" id="UP000285613"/>
    </source>
</evidence>
<evidence type="ECO:0000313" key="6">
    <source>
        <dbReference type="EMBL" id="PAC74429.1"/>
    </source>
</evidence>
<dbReference type="STRING" id="28026.GCA_000940535_00181"/>
<dbReference type="Proteomes" id="UP000285613">
    <property type="component" value="Unassembled WGS sequence"/>
</dbReference>
<dbReference type="Pfam" id="PF00356">
    <property type="entry name" value="LacI"/>
    <property type="match status" value="1"/>
</dbReference>
<proteinExistence type="predicted"/>
<evidence type="ECO:0000313" key="8">
    <source>
        <dbReference type="EMBL" id="VWQ17232.1"/>
    </source>
</evidence>
<dbReference type="PROSITE" id="PS00356">
    <property type="entry name" value="HTH_LACI_1"/>
    <property type="match status" value="1"/>
</dbReference>
<dbReference type="AlphaFoldDB" id="A0A173WPP2"/>
<dbReference type="PANTHER" id="PTHR30146">
    <property type="entry name" value="LACI-RELATED TRANSCRIPTIONAL REPRESSOR"/>
    <property type="match status" value="1"/>
</dbReference>
<dbReference type="RefSeq" id="WP_022245262.1">
    <property type="nucleotide sequence ID" value="NZ_AP031419.1"/>
</dbReference>
<name>A0A173WPP2_BIFPS</name>
<evidence type="ECO:0000259" key="4">
    <source>
        <dbReference type="PROSITE" id="PS50932"/>
    </source>
</evidence>
<evidence type="ECO:0000313" key="11">
    <source>
        <dbReference type="Proteomes" id="UP000494211"/>
    </source>
</evidence>
<dbReference type="PROSITE" id="PS50932">
    <property type="entry name" value="HTH_LACI_2"/>
    <property type="match status" value="1"/>
</dbReference>
<comment type="caution">
    <text evidence="6">The sequence shown here is derived from an EMBL/GenBank/DDBJ whole genome shotgun (WGS) entry which is preliminary data.</text>
</comment>
<dbReference type="InterPro" id="IPR046335">
    <property type="entry name" value="LacI/GalR-like_sensor"/>
</dbReference>